<sequence>MDQTELQFWYFLIKGKLDDSTGGFCSYFSYGHRCGVALENIYAAAKKEGISKPTVIEMMRLDDWDDYKIPEAAIKVSENSFRLPGTDTFSLNSPSQVFTPPKGIAFSTEEGDFESELIKEGFVAYTKDENGVYEFQMVVDNSRLIEVFFKCANFIEPVDSLLIEMMEHWEMRTPELWAGKALCSKKEVLDFLKEHQSDTLENGFVELIVHSPIGLTNLRLCEHKKIQLHTESLEVFNSFIRAVINLGFKQTRDLYNIEYGYHHWHYRPSKSLNRDEFTQLLMDLDFEKLNLEI</sequence>
<dbReference type="KEGG" id="chyd:H4K34_04795"/>
<evidence type="ECO:0000313" key="2">
    <source>
        <dbReference type="Proteomes" id="UP000516305"/>
    </source>
</evidence>
<reference evidence="1 2" key="1">
    <citation type="submission" date="2020-08" db="EMBL/GenBank/DDBJ databases">
        <title>Croceimicrobium hydrocarbonivorans gen. nov., sp. nov., a novel marine bacterium isolated from a bacterial consortium that degrades polyethylene terephthalate.</title>
        <authorList>
            <person name="Liu R."/>
        </authorList>
    </citation>
    <scope>NUCLEOTIDE SEQUENCE [LARGE SCALE GENOMIC DNA]</scope>
    <source>
        <strain evidence="1 2">A20-9</strain>
    </source>
</reference>
<organism evidence="1 2">
    <name type="scientific">Croceimicrobium hydrocarbonivorans</name>
    <dbReference type="NCBI Taxonomy" id="2761580"/>
    <lineage>
        <taxon>Bacteria</taxon>
        <taxon>Pseudomonadati</taxon>
        <taxon>Bacteroidota</taxon>
        <taxon>Flavobacteriia</taxon>
        <taxon>Flavobacteriales</taxon>
        <taxon>Owenweeksiaceae</taxon>
        <taxon>Croceimicrobium</taxon>
    </lineage>
</organism>
<name>A0A7H0VHG2_9FLAO</name>
<proteinExistence type="predicted"/>
<evidence type="ECO:0000313" key="1">
    <source>
        <dbReference type="EMBL" id="QNR25160.1"/>
    </source>
</evidence>
<dbReference type="Proteomes" id="UP000516305">
    <property type="component" value="Chromosome"/>
</dbReference>
<accession>A0A7H0VHG2</accession>
<dbReference type="RefSeq" id="WP_210759686.1">
    <property type="nucleotide sequence ID" value="NZ_CP060139.1"/>
</dbReference>
<dbReference type="AlphaFoldDB" id="A0A7H0VHG2"/>
<gene>
    <name evidence="1" type="ORF">H4K34_04795</name>
</gene>
<protein>
    <submittedName>
        <fullName evidence="1">Uncharacterized protein</fullName>
    </submittedName>
</protein>
<dbReference type="EMBL" id="CP060139">
    <property type="protein sequence ID" value="QNR25160.1"/>
    <property type="molecule type" value="Genomic_DNA"/>
</dbReference>
<keyword evidence="2" id="KW-1185">Reference proteome</keyword>